<dbReference type="Proteomes" id="UP000287651">
    <property type="component" value="Unassembled WGS sequence"/>
</dbReference>
<name>A0A427A034_ENSVE</name>
<proteinExistence type="predicted"/>
<protein>
    <submittedName>
        <fullName evidence="1">Uncharacterized protein</fullName>
    </submittedName>
</protein>
<dbReference type="EMBL" id="AMZH03004304">
    <property type="protein sequence ID" value="RRT69564.1"/>
    <property type="molecule type" value="Genomic_DNA"/>
</dbReference>
<sequence length="114" mass="13090">MPVLISMYWSDHGLISPIGMARRSMLHATNLRKRGQDILIILLPFDEEHLAHALCRLFLLTQAAQEERDSKIGEREVGYSLRAEEAQSEVPPGKEAIRRSLQPQKLAWTFLKRI</sequence>
<reference evidence="1 2" key="1">
    <citation type="journal article" date="2014" name="Agronomy (Basel)">
        <title>A Draft Genome Sequence for Ensete ventricosum, the Drought-Tolerant Tree Against Hunger.</title>
        <authorList>
            <person name="Harrison J."/>
            <person name="Moore K.A."/>
            <person name="Paszkiewicz K."/>
            <person name="Jones T."/>
            <person name="Grant M."/>
            <person name="Ambacheew D."/>
            <person name="Muzemil S."/>
            <person name="Studholme D.J."/>
        </authorList>
    </citation>
    <scope>NUCLEOTIDE SEQUENCE [LARGE SCALE GENOMIC DNA]</scope>
</reference>
<accession>A0A427A034</accession>
<comment type="caution">
    <text evidence="1">The sequence shown here is derived from an EMBL/GenBank/DDBJ whole genome shotgun (WGS) entry which is preliminary data.</text>
</comment>
<organism evidence="1 2">
    <name type="scientific">Ensete ventricosum</name>
    <name type="common">Abyssinian banana</name>
    <name type="synonym">Musa ensete</name>
    <dbReference type="NCBI Taxonomy" id="4639"/>
    <lineage>
        <taxon>Eukaryota</taxon>
        <taxon>Viridiplantae</taxon>
        <taxon>Streptophyta</taxon>
        <taxon>Embryophyta</taxon>
        <taxon>Tracheophyta</taxon>
        <taxon>Spermatophyta</taxon>
        <taxon>Magnoliopsida</taxon>
        <taxon>Liliopsida</taxon>
        <taxon>Zingiberales</taxon>
        <taxon>Musaceae</taxon>
        <taxon>Ensete</taxon>
    </lineage>
</organism>
<evidence type="ECO:0000313" key="2">
    <source>
        <dbReference type="Proteomes" id="UP000287651"/>
    </source>
</evidence>
<dbReference type="AlphaFoldDB" id="A0A427A034"/>
<gene>
    <name evidence="1" type="ORF">B296_00008649</name>
</gene>
<evidence type="ECO:0000313" key="1">
    <source>
        <dbReference type="EMBL" id="RRT69564.1"/>
    </source>
</evidence>